<name>B8LR83_PICSI</name>
<dbReference type="GO" id="GO:0016717">
    <property type="term" value="F:oxidoreductase activity, acting on paired donors, with oxidation of a pair of donors resulting in the reduction of molecular oxygen to two molecules of water"/>
    <property type="evidence" value="ECO:0007669"/>
    <property type="project" value="UniProtKB-ARBA"/>
</dbReference>
<feature type="transmembrane region" description="Helical" evidence="5">
    <location>
        <begin position="166"/>
        <end position="187"/>
    </location>
</feature>
<organism evidence="7">
    <name type="scientific">Picea sitchensis</name>
    <name type="common">Sitka spruce</name>
    <name type="synonym">Pinus sitchensis</name>
    <dbReference type="NCBI Taxonomy" id="3332"/>
    <lineage>
        <taxon>Eukaryota</taxon>
        <taxon>Viridiplantae</taxon>
        <taxon>Streptophyta</taxon>
        <taxon>Embryophyta</taxon>
        <taxon>Tracheophyta</taxon>
        <taxon>Spermatophyta</taxon>
        <taxon>Pinopsida</taxon>
        <taxon>Pinidae</taxon>
        <taxon>Conifers I</taxon>
        <taxon>Pinales</taxon>
        <taxon>Pinaceae</taxon>
        <taxon>Picea</taxon>
    </lineage>
</organism>
<evidence type="ECO:0000259" key="6">
    <source>
        <dbReference type="PROSITE" id="PS50255"/>
    </source>
</evidence>
<dbReference type="FunFam" id="3.10.120.10:FF:000007">
    <property type="entry name" value="Sulfite oxidase, mitochondrial"/>
    <property type="match status" value="1"/>
</dbReference>
<accession>B8LR83</accession>
<feature type="transmembrane region" description="Helical" evidence="5">
    <location>
        <begin position="270"/>
        <end position="294"/>
    </location>
</feature>
<dbReference type="GO" id="GO:0042759">
    <property type="term" value="P:long-chain fatty acid biosynthetic process"/>
    <property type="evidence" value="ECO:0007669"/>
    <property type="project" value="UniProtKB-ARBA"/>
</dbReference>
<keyword evidence="3" id="KW-0479">Metal-binding</keyword>
<dbReference type="PIRSF" id="PIRSF015921">
    <property type="entry name" value="FA_sphinglp_des"/>
    <property type="match status" value="1"/>
</dbReference>
<dbReference type="GO" id="GO:0046872">
    <property type="term" value="F:metal ion binding"/>
    <property type="evidence" value="ECO:0007669"/>
    <property type="project" value="UniProtKB-KW"/>
</dbReference>
<proteinExistence type="evidence at transcript level"/>
<dbReference type="InterPro" id="IPR012171">
    <property type="entry name" value="Fatty_acid_desaturase"/>
</dbReference>
<evidence type="ECO:0000313" key="7">
    <source>
        <dbReference type="EMBL" id="ABR18163.1"/>
    </source>
</evidence>
<feature type="transmembrane region" description="Helical" evidence="5">
    <location>
        <begin position="306"/>
        <end position="327"/>
    </location>
</feature>
<keyword evidence="2" id="KW-0349">Heme</keyword>
<feature type="transmembrane region" description="Helical" evidence="5">
    <location>
        <begin position="333"/>
        <end position="354"/>
    </location>
</feature>
<dbReference type="InterPro" id="IPR036400">
    <property type="entry name" value="Cyt_B5-like_heme/steroid_sf"/>
</dbReference>
<evidence type="ECO:0000256" key="3">
    <source>
        <dbReference type="ARBA" id="ARBA00022723"/>
    </source>
</evidence>
<dbReference type="SMART" id="SM01117">
    <property type="entry name" value="Cyt-b5"/>
    <property type="match status" value="1"/>
</dbReference>
<dbReference type="Pfam" id="PF00487">
    <property type="entry name" value="FA_desaturase"/>
    <property type="match status" value="1"/>
</dbReference>
<dbReference type="InterPro" id="IPR001199">
    <property type="entry name" value="Cyt_B5-like_heme/steroid-bd"/>
</dbReference>
<protein>
    <recommendedName>
        <fullName evidence="6">Cytochrome b5 heme-binding domain-containing protein</fullName>
    </recommendedName>
</protein>
<dbReference type="CDD" id="cd03506">
    <property type="entry name" value="Delta6-FADS-like"/>
    <property type="match status" value="1"/>
</dbReference>
<evidence type="ECO:0000256" key="4">
    <source>
        <dbReference type="ARBA" id="ARBA00023004"/>
    </source>
</evidence>
<comment type="similarity">
    <text evidence="1">Belongs to the fatty acid desaturase type 1 family.</text>
</comment>
<evidence type="ECO:0000256" key="1">
    <source>
        <dbReference type="ARBA" id="ARBA00009295"/>
    </source>
</evidence>
<dbReference type="EMBL" id="EF678404">
    <property type="protein sequence ID" value="ABR18163.1"/>
    <property type="molecule type" value="mRNA"/>
</dbReference>
<dbReference type="GO" id="GO:0016020">
    <property type="term" value="C:membrane"/>
    <property type="evidence" value="ECO:0007669"/>
    <property type="project" value="TreeGrafter"/>
</dbReference>
<dbReference type="Gene3D" id="3.10.120.10">
    <property type="entry name" value="Cytochrome b5-like heme/steroid binding domain"/>
    <property type="match status" value="1"/>
</dbReference>
<keyword evidence="5" id="KW-0472">Membrane</keyword>
<feature type="domain" description="Cytochrome b5 heme-binding" evidence="6">
    <location>
        <begin position="20"/>
        <end position="94"/>
    </location>
</feature>
<dbReference type="PANTHER" id="PTHR19353:SF19">
    <property type="entry name" value="DELTA(5) FATTY ACID DESATURASE C-RELATED"/>
    <property type="match status" value="1"/>
</dbReference>
<dbReference type="PANTHER" id="PTHR19353">
    <property type="entry name" value="FATTY ACID DESATURASE 2"/>
    <property type="match status" value="1"/>
</dbReference>
<keyword evidence="5" id="KW-1133">Transmembrane helix</keyword>
<sequence>MAPHSLDSEEILSSNGEKSLEKYSMEAVSKHNAANDCWLIIWGRVYDVTSWVPHHPGGSLILLRAGKDCSHLFESYHPLYVRKILGRYCIGEVEEVANNSLRCSSIQYSEAGNELFYSTLKERVEAYFAKNKLNARFHPHMLPKSILVIAGYILFYYLTFFGPPSFALSFLFALAMGYFAAQIGLSIQHDANHGAYSNVHWLGYLMSTSLDFVGASSFMWRQQHVVGHHSFTNVENYDPDIRVKDPDVRRVTYEQPIQKYHSFQHLYLGALYGLLALKGVLLDDFVAFITGSIGPVKIPEMTTLEFGVFIGGKILYTLYMFVLPSFFSHHNVALRVILYIVSQLVCGWTLAFLFQLAHVVPEAAFPVVDSSDGRPKLHQGWAAMQVRTTTNFSANSMLWTHLSGGLNYQIEHHLFPSVCHLYYPSIHSIVKETCKDFDVPYHSYPSFWTALKAHFLHLKKVGSDNFELHLSG</sequence>
<evidence type="ECO:0000256" key="5">
    <source>
        <dbReference type="SAM" id="Phobius"/>
    </source>
</evidence>
<dbReference type="AlphaFoldDB" id="B8LR83"/>
<feature type="transmembrane region" description="Helical" evidence="5">
    <location>
        <begin position="141"/>
        <end position="160"/>
    </location>
</feature>
<evidence type="ECO:0000256" key="2">
    <source>
        <dbReference type="ARBA" id="ARBA00022617"/>
    </source>
</evidence>
<dbReference type="InterPro" id="IPR005804">
    <property type="entry name" value="FA_desaturase_dom"/>
</dbReference>
<dbReference type="PROSITE" id="PS50255">
    <property type="entry name" value="CYTOCHROME_B5_2"/>
    <property type="match status" value="1"/>
</dbReference>
<dbReference type="GO" id="GO:0006636">
    <property type="term" value="P:unsaturated fatty acid biosynthetic process"/>
    <property type="evidence" value="ECO:0007669"/>
    <property type="project" value="UniProtKB-ARBA"/>
</dbReference>
<keyword evidence="5" id="KW-0812">Transmembrane</keyword>
<keyword evidence="4" id="KW-0408">Iron</keyword>
<dbReference type="Pfam" id="PF00173">
    <property type="entry name" value="Cyt-b5"/>
    <property type="match status" value="1"/>
</dbReference>
<dbReference type="SUPFAM" id="SSF55856">
    <property type="entry name" value="Cytochrome b5-like heme/steroid binding domain"/>
    <property type="match status" value="1"/>
</dbReference>
<reference evidence="7" key="1">
    <citation type="submission" date="2007-06" db="EMBL/GenBank/DDBJ databases">
        <title>Full length cDNA sequences from Sitka Spruce (Picea sitchensis).</title>
        <authorList>
            <person name="Ralph S.G."/>
            <person name="Chun H.E."/>
            <person name="Liao N."/>
            <person name="Ali J."/>
            <person name="Reid K."/>
            <person name="Kolosova N."/>
            <person name="Cooper N."/>
            <person name="Cullis C."/>
            <person name="Jancsik S."/>
            <person name="Moore R."/>
            <person name="Mayo M."/>
            <person name="Wagner S."/>
            <person name="Holt R.A."/>
            <person name="Jones S.J.M."/>
            <person name="Marra M.A."/>
            <person name="Ritland C.E."/>
            <person name="Ritland K."/>
            <person name="Bohlmann J."/>
        </authorList>
    </citation>
    <scope>NUCLEOTIDE SEQUENCE</scope>
    <source>
        <tissue evidence="7">Bark</tissue>
    </source>
</reference>